<accession>A0A2P2J8Y5</accession>
<organism evidence="1">
    <name type="scientific">Rhizophora mucronata</name>
    <name type="common">Asiatic mangrove</name>
    <dbReference type="NCBI Taxonomy" id="61149"/>
    <lineage>
        <taxon>Eukaryota</taxon>
        <taxon>Viridiplantae</taxon>
        <taxon>Streptophyta</taxon>
        <taxon>Embryophyta</taxon>
        <taxon>Tracheophyta</taxon>
        <taxon>Spermatophyta</taxon>
        <taxon>Magnoliopsida</taxon>
        <taxon>eudicotyledons</taxon>
        <taxon>Gunneridae</taxon>
        <taxon>Pentapetalae</taxon>
        <taxon>rosids</taxon>
        <taxon>fabids</taxon>
        <taxon>Malpighiales</taxon>
        <taxon>Rhizophoraceae</taxon>
        <taxon>Rhizophora</taxon>
    </lineage>
</organism>
<dbReference type="PANTHER" id="PTHR47125:SF2">
    <property type="entry name" value="ADENINE NUCLEOTIDE ALPHA HYDROLASES-LIKE SUPERFAMILY PROTEIN"/>
    <property type="match status" value="1"/>
</dbReference>
<dbReference type="PANTHER" id="PTHR47125">
    <property type="entry name" value="ADENINE NUCLEOTIDE ALPHA HYDROLASES-LIKE SUPERFAMILY PROTEIN"/>
    <property type="match status" value="1"/>
</dbReference>
<dbReference type="AlphaFoldDB" id="A0A2P2J8Y5"/>
<sequence>MGAPRTHADIYIYIHIITHKKRKKEPNSTYYCSIFLRATETQRKSMFPDKIEPSIKQRGAAHTSADKVVVAVKAENVISKTALAWALTHVVHPGDCVTLLAVFSDDKNGKRFWNFPRFAGDCGKSQRESSPDRVCEISESCSRMVLQFHNQIEVSWNLPLYPACNMILHGHFCPIPHFSSSCQHVQRKKKVEI</sequence>
<evidence type="ECO:0000313" key="1">
    <source>
        <dbReference type="EMBL" id="MBW89942.1"/>
    </source>
</evidence>
<proteinExistence type="predicted"/>
<protein>
    <submittedName>
        <fullName evidence="1">Uncharacterized protein</fullName>
    </submittedName>
</protein>
<name>A0A2P2J8Y5_RHIMU</name>
<reference evidence="1" key="1">
    <citation type="submission" date="2018-02" db="EMBL/GenBank/DDBJ databases">
        <title>Rhizophora mucronata_Transcriptome.</title>
        <authorList>
            <person name="Meera S.P."/>
            <person name="Sreeshan A."/>
            <person name="Augustine A."/>
        </authorList>
    </citation>
    <scope>NUCLEOTIDE SEQUENCE</scope>
    <source>
        <tissue evidence="1">Leaf</tissue>
    </source>
</reference>
<dbReference type="EMBL" id="GGEC01009459">
    <property type="protein sequence ID" value="MBW89942.1"/>
    <property type="molecule type" value="Transcribed_RNA"/>
</dbReference>